<dbReference type="OrthoDB" id="10071234at2759"/>
<evidence type="ECO:0000313" key="2">
    <source>
        <dbReference type="EMBL" id="KAF7271844.1"/>
    </source>
</evidence>
<organism evidence="2 3">
    <name type="scientific">Rhynchophorus ferrugineus</name>
    <name type="common">Red palm weevil</name>
    <name type="synonym">Curculio ferrugineus</name>
    <dbReference type="NCBI Taxonomy" id="354439"/>
    <lineage>
        <taxon>Eukaryota</taxon>
        <taxon>Metazoa</taxon>
        <taxon>Ecdysozoa</taxon>
        <taxon>Arthropoda</taxon>
        <taxon>Hexapoda</taxon>
        <taxon>Insecta</taxon>
        <taxon>Pterygota</taxon>
        <taxon>Neoptera</taxon>
        <taxon>Endopterygota</taxon>
        <taxon>Coleoptera</taxon>
        <taxon>Polyphaga</taxon>
        <taxon>Cucujiformia</taxon>
        <taxon>Curculionidae</taxon>
        <taxon>Dryophthorinae</taxon>
        <taxon>Rhynchophorus</taxon>
    </lineage>
</organism>
<protein>
    <recommendedName>
        <fullName evidence="4">Microtubule-associated protein Jupiter</fullName>
    </recommendedName>
</protein>
<feature type="compositionally biased region" description="Basic and acidic residues" evidence="1">
    <location>
        <begin position="132"/>
        <end position="143"/>
    </location>
</feature>
<evidence type="ECO:0008006" key="4">
    <source>
        <dbReference type="Google" id="ProtNLM"/>
    </source>
</evidence>
<evidence type="ECO:0000313" key="3">
    <source>
        <dbReference type="Proteomes" id="UP000625711"/>
    </source>
</evidence>
<dbReference type="AlphaFoldDB" id="A0A834MBJ1"/>
<accession>A0A834MBJ1</accession>
<feature type="region of interest" description="Disordered" evidence="1">
    <location>
        <begin position="110"/>
        <end position="161"/>
    </location>
</feature>
<feature type="compositionally biased region" description="Low complexity" evidence="1">
    <location>
        <begin position="110"/>
        <end position="122"/>
    </location>
</feature>
<reference evidence="2" key="1">
    <citation type="submission" date="2020-08" db="EMBL/GenBank/DDBJ databases">
        <title>Genome sequencing and assembly of the red palm weevil Rhynchophorus ferrugineus.</title>
        <authorList>
            <person name="Dias G.B."/>
            <person name="Bergman C.M."/>
            <person name="Manee M."/>
        </authorList>
    </citation>
    <scope>NUCLEOTIDE SEQUENCE</scope>
    <source>
        <strain evidence="2">AA-2017</strain>
        <tissue evidence="2">Whole larva</tissue>
    </source>
</reference>
<dbReference type="Proteomes" id="UP000625711">
    <property type="component" value="Unassembled WGS sequence"/>
</dbReference>
<keyword evidence="3" id="KW-1185">Reference proteome</keyword>
<name>A0A834MBJ1_RHYFE</name>
<dbReference type="EMBL" id="JAACXV010013888">
    <property type="protein sequence ID" value="KAF7271844.1"/>
    <property type="molecule type" value="Genomic_DNA"/>
</dbReference>
<gene>
    <name evidence="2" type="ORF">GWI33_015321</name>
</gene>
<evidence type="ECO:0000256" key="1">
    <source>
        <dbReference type="SAM" id="MobiDB-lite"/>
    </source>
</evidence>
<sequence>MANVYVGFHDQRSCNRILKPPGGGSSNIFGSDAIPDVVPKPSPQRLNKQAGTIQQIIQTETVVPITKHEVDKTVSVQEVAAPAPDVTAVVTQIQELHVQEVKTTKCDATESTESSTLQSSATFKGSSIGDILKQDEVTEEKRTPKSPAQRIPPGGYSSGLW</sequence>
<proteinExistence type="predicted"/>
<comment type="caution">
    <text evidence="2">The sequence shown here is derived from an EMBL/GenBank/DDBJ whole genome shotgun (WGS) entry which is preliminary data.</text>
</comment>